<evidence type="ECO:0000313" key="2">
    <source>
        <dbReference type="Proteomes" id="UP000293483"/>
    </source>
</evidence>
<name>A0A4Q7AKY8_9GAMM</name>
<sequence>MNGGIDLRALMEIASVRFENLSLDDVQFVESECRELRQKFEDAEKVDCYKTYRLQSIGFCDYAYFSLDEADLVKQLAKQSIDKGIFDFEIKKLRISSTVLEGHIKDRKEWEKG</sequence>
<reference evidence="1 2" key="1">
    <citation type="submission" date="2019-02" db="EMBL/GenBank/DDBJ databases">
        <title>The Batch Genome Submission of Acinetobacter spp. strains.</title>
        <authorList>
            <person name="Qin J."/>
            <person name="Hu Y."/>
            <person name="Ye H."/>
            <person name="Wei L."/>
            <person name="Feng Y."/>
            <person name="Zong Z."/>
        </authorList>
    </citation>
    <scope>NUCLEOTIDE SEQUENCE [LARGE SCALE GENOMIC DNA]</scope>
    <source>
        <strain evidence="1 2">WCHABo060081</strain>
    </source>
</reference>
<protein>
    <submittedName>
        <fullName evidence="1">Uncharacterized protein</fullName>
    </submittedName>
</protein>
<gene>
    <name evidence="1" type="ORF">EXE25_19005</name>
</gene>
<organism evidence="1 2">
    <name type="scientific">Acinetobacter bouvetii</name>
    <dbReference type="NCBI Taxonomy" id="202951"/>
    <lineage>
        <taxon>Bacteria</taxon>
        <taxon>Pseudomonadati</taxon>
        <taxon>Pseudomonadota</taxon>
        <taxon>Gammaproteobacteria</taxon>
        <taxon>Moraxellales</taxon>
        <taxon>Moraxellaceae</taxon>
        <taxon>Acinetobacter</taxon>
    </lineage>
</organism>
<accession>A0A4Q7AKY8</accession>
<comment type="caution">
    <text evidence="1">The sequence shown here is derived from an EMBL/GenBank/DDBJ whole genome shotgun (WGS) entry which is preliminary data.</text>
</comment>
<proteinExistence type="predicted"/>
<dbReference type="AlphaFoldDB" id="A0A4Q7AKY8"/>
<evidence type="ECO:0000313" key="1">
    <source>
        <dbReference type="EMBL" id="RZG63620.1"/>
    </source>
</evidence>
<dbReference type="EMBL" id="SGSU01000045">
    <property type="protein sequence ID" value="RZG63620.1"/>
    <property type="molecule type" value="Genomic_DNA"/>
</dbReference>
<dbReference type="Proteomes" id="UP000293483">
    <property type="component" value="Unassembled WGS sequence"/>
</dbReference>